<name>A0ABV6T0F0_9RHOB</name>
<proteinExistence type="inferred from homology"/>
<feature type="region of interest" description="Disordered" evidence="8">
    <location>
        <begin position="325"/>
        <end position="378"/>
    </location>
</feature>
<evidence type="ECO:0000256" key="7">
    <source>
        <dbReference type="HAMAP-Rule" id="MF_00911"/>
    </source>
</evidence>
<dbReference type="InterPro" id="IPR026579">
    <property type="entry name" value="FtsQ"/>
</dbReference>
<keyword evidence="11" id="KW-1185">Reference proteome</keyword>
<reference evidence="10 11" key="1">
    <citation type="submission" date="2024-09" db="EMBL/GenBank/DDBJ databases">
        <authorList>
            <person name="Sun Q."/>
            <person name="Mori K."/>
        </authorList>
    </citation>
    <scope>NUCLEOTIDE SEQUENCE [LARGE SCALE GENOMIC DNA]</scope>
    <source>
        <strain evidence="10 11">KCTC 42086</strain>
    </source>
</reference>
<dbReference type="GO" id="GO:0051301">
    <property type="term" value="P:cell division"/>
    <property type="evidence" value="ECO:0007669"/>
    <property type="project" value="UniProtKB-KW"/>
</dbReference>
<evidence type="ECO:0000256" key="4">
    <source>
        <dbReference type="ARBA" id="ARBA00022692"/>
    </source>
</evidence>
<dbReference type="Pfam" id="PF03799">
    <property type="entry name" value="FtsQ_DivIB_C"/>
    <property type="match status" value="1"/>
</dbReference>
<keyword evidence="1 7" id="KW-1003">Cell membrane</keyword>
<feature type="region of interest" description="Disordered" evidence="8">
    <location>
        <begin position="1"/>
        <end position="39"/>
    </location>
</feature>
<keyword evidence="5 7" id="KW-1133">Transmembrane helix</keyword>
<evidence type="ECO:0000259" key="9">
    <source>
        <dbReference type="Pfam" id="PF03799"/>
    </source>
</evidence>
<keyword evidence="7" id="KW-0472">Membrane</keyword>
<accession>A0ABV6T0F0</accession>
<dbReference type="Proteomes" id="UP001589920">
    <property type="component" value="Unassembled WGS sequence"/>
</dbReference>
<organism evidence="10 11">
    <name type="scientific">Paracoccus panacisoli</name>
    <dbReference type="NCBI Taxonomy" id="1510163"/>
    <lineage>
        <taxon>Bacteria</taxon>
        <taxon>Pseudomonadati</taxon>
        <taxon>Pseudomonadota</taxon>
        <taxon>Alphaproteobacteria</taxon>
        <taxon>Rhodobacterales</taxon>
        <taxon>Paracoccaceae</taxon>
        <taxon>Paracoccus</taxon>
    </lineage>
</organism>
<evidence type="ECO:0000256" key="3">
    <source>
        <dbReference type="ARBA" id="ARBA00022618"/>
    </source>
</evidence>
<evidence type="ECO:0000256" key="2">
    <source>
        <dbReference type="ARBA" id="ARBA00022519"/>
    </source>
</evidence>
<feature type="compositionally biased region" description="Low complexity" evidence="8">
    <location>
        <begin position="1"/>
        <end position="31"/>
    </location>
</feature>
<evidence type="ECO:0000313" key="10">
    <source>
        <dbReference type="EMBL" id="MFC0810742.1"/>
    </source>
</evidence>
<keyword evidence="2 7" id="KW-0997">Cell inner membrane</keyword>
<dbReference type="EMBL" id="JBHMQU010000005">
    <property type="protein sequence ID" value="MFC0810742.1"/>
    <property type="molecule type" value="Genomic_DNA"/>
</dbReference>
<keyword evidence="3 7" id="KW-0132">Cell division</keyword>
<protein>
    <recommendedName>
        <fullName evidence="7">Cell division protein FtsQ</fullName>
    </recommendedName>
</protein>
<feature type="domain" description="Cell division protein FtsQ/DivIB C-terminal" evidence="9">
    <location>
        <begin position="175"/>
        <end position="288"/>
    </location>
</feature>
<evidence type="ECO:0000256" key="5">
    <source>
        <dbReference type="ARBA" id="ARBA00022989"/>
    </source>
</evidence>
<comment type="similarity">
    <text evidence="7">Belongs to the FtsQ/DivIB family. FtsQ subfamily.</text>
</comment>
<keyword evidence="6 7" id="KW-0131">Cell cycle</keyword>
<evidence type="ECO:0000256" key="6">
    <source>
        <dbReference type="ARBA" id="ARBA00023306"/>
    </source>
</evidence>
<comment type="caution">
    <text evidence="10">The sequence shown here is derived from an EMBL/GenBank/DDBJ whole genome shotgun (WGS) entry which is preliminary data.</text>
</comment>
<keyword evidence="4 7" id="KW-0812">Transmembrane</keyword>
<comment type="function">
    <text evidence="7">Essential cell division protein.</text>
</comment>
<dbReference type="PANTHER" id="PTHR35851:SF1">
    <property type="entry name" value="CELL DIVISION PROTEIN FTSQ"/>
    <property type="match status" value="1"/>
</dbReference>
<dbReference type="RefSeq" id="WP_394317768.1">
    <property type="nucleotide sequence ID" value="NZ_JBHMQU010000005.1"/>
</dbReference>
<evidence type="ECO:0000256" key="1">
    <source>
        <dbReference type="ARBA" id="ARBA00022475"/>
    </source>
</evidence>
<feature type="transmembrane region" description="Helical" evidence="7">
    <location>
        <begin position="58"/>
        <end position="77"/>
    </location>
</feature>
<feature type="compositionally biased region" description="Low complexity" evidence="8">
    <location>
        <begin position="330"/>
        <end position="378"/>
    </location>
</feature>
<dbReference type="InterPro" id="IPR005548">
    <property type="entry name" value="Cell_div_FtsQ/DivIB_C"/>
</dbReference>
<evidence type="ECO:0000256" key="8">
    <source>
        <dbReference type="SAM" id="MobiDB-lite"/>
    </source>
</evidence>
<dbReference type="PANTHER" id="PTHR35851">
    <property type="entry name" value="CELL DIVISION PROTEIN FTSQ"/>
    <property type="match status" value="1"/>
</dbReference>
<comment type="subcellular location">
    <subcellularLocation>
        <location evidence="7">Cell inner membrane</location>
        <topology evidence="7">Single-pass type II membrane protein</topology>
    </subcellularLocation>
    <text evidence="7">Localizes to the division septum.</text>
</comment>
<sequence length="378" mass="40204">MQGLTRPGPMGEAAARPAPARRAGARPQPSRAPRREPGPSRLAYRLNRMWLTPLYRRLLRVGLPAFLICMIGGLYLADDTRRANLSGGLTAMVEKIQSREAFMVHRMEIEGASPAVDKGLRAMLPVTLPASSFDIDLPKLRMQIQMLDAVEHVDLRIQPGGILSAVVTERTPVVLWRHARGIELLDKTGHRVASVTSRDLRRDLPVIAGEGAGARAPEALALIDAAGPILPRLRGLERMGERRWDVVLDRGQRIMLPTENPLPALEAALAMEKADGLLSRDVVAVDLRDPARPVLRMGLTAQNTVRRALGMNPLGPDGVEIEPEEGARVGAAAPAGTGKGKAATAAKGPAKGKATTKAKASGGKTGKAAAAPAPKGRG</sequence>
<evidence type="ECO:0000313" key="11">
    <source>
        <dbReference type="Proteomes" id="UP001589920"/>
    </source>
</evidence>
<gene>
    <name evidence="7" type="primary">ftsQ</name>
    <name evidence="10" type="ORF">ACFHYO_01255</name>
</gene>
<dbReference type="HAMAP" id="MF_00911">
    <property type="entry name" value="FtsQ_subfam"/>
    <property type="match status" value="1"/>
</dbReference>